<organism evidence="4 5">
    <name type="scientific">Mesorhizobium tamadayense</name>
    <dbReference type="NCBI Taxonomy" id="425306"/>
    <lineage>
        <taxon>Bacteria</taxon>
        <taxon>Pseudomonadati</taxon>
        <taxon>Pseudomonadota</taxon>
        <taxon>Alphaproteobacteria</taxon>
        <taxon>Hyphomicrobiales</taxon>
        <taxon>Phyllobacteriaceae</taxon>
        <taxon>Mesorhizobium</taxon>
    </lineage>
</organism>
<dbReference type="InterPro" id="IPR036291">
    <property type="entry name" value="NAD(P)-bd_dom_sf"/>
</dbReference>
<evidence type="ECO:0000313" key="4">
    <source>
        <dbReference type="EMBL" id="RRI06504.1"/>
    </source>
</evidence>
<dbReference type="AlphaFoldDB" id="A0A3P3G6N5"/>
<dbReference type="InterPro" id="IPR051168">
    <property type="entry name" value="AASS"/>
</dbReference>
<dbReference type="InterPro" id="IPR032095">
    <property type="entry name" value="Sacchrp_dh-like_C"/>
</dbReference>
<sequence length="387" mass="41350">MKIAVLGGLGLQGRAAIADLVASAGVEEVVCVDTAPDGAARLGGLTDLGRVRFVVPEGAIGTVLADVLTGVDAAIDLLPQPLMREAVQAAIATQTPLVTTNYSKAIADLAPAAEKAGVSIMTECGLDPGIDLVLYVRAARQFDTITSIDSYCGGIPEPKAIAKPLCYKVSWNFDMVLASQNRDSVMIEDGGRVEVPAGRQHDNHFIHEIEVAGLGRLEAFPNGDALHYVEMLAAAKELRRSGRYTLRWPGWSEFWAPLKELGFLSEDKLPGLGTSPREFLGRLLGPQLQYGADEKDLCVMRNVFSGAQGGRGKTVTSDLIIERDLQSGLFGMSLGVGYPASIVAQMLARGDIATSGLLNPLLHVPDGRFLDQLAMRGIRVTETVRWD</sequence>
<feature type="domain" description="Saccharopine dehydrogenase NADP binding" evidence="2">
    <location>
        <begin position="3"/>
        <end position="121"/>
    </location>
</feature>
<dbReference type="SUPFAM" id="SSF55347">
    <property type="entry name" value="Glyceraldehyde-3-phosphate dehydrogenase-like, C-terminal domain"/>
    <property type="match status" value="1"/>
</dbReference>
<evidence type="ECO:0000313" key="5">
    <source>
        <dbReference type="Proteomes" id="UP000273786"/>
    </source>
</evidence>
<dbReference type="SUPFAM" id="SSF51735">
    <property type="entry name" value="NAD(P)-binding Rossmann-fold domains"/>
    <property type="match status" value="1"/>
</dbReference>
<dbReference type="Gene3D" id="3.40.50.720">
    <property type="entry name" value="NAD(P)-binding Rossmann-like Domain"/>
    <property type="match status" value="1"/>
</dbReference>
<evidence type="ECO:0000259" key="3">
    <source>
        <dbReference type="Pfam" id="PF16653"/>
    </source>
</evidence>
<dbReference type="Pfam" id="PF16653">
    <property type="entry name" value="Sacchrp_dh_C"/>
    <property type="match status" value="1"/>
</dbReference>
<reference evidence="4 5" key="1">
    <citation type="submission" date="2018-11" db="EMBL/GenBank/DDBJ databases">
        <title>the genome of Mesorhizobium tamadayense DSM 28320.</title>
        <authorList>
            <person name="Gao J."/>
        </authorList>
    </citation>
    <scope>NUCLEOTIDE SEQUENCE [LARGE SCALE GENOMIC DNA]</scope>
    <source>
        <strain evidence="4 5">DSM 28320</strain>
    </source>
</reference>
<dbReference type="PANTHER" id="PTHR11133">
    <property type="entry name" value="SACCHAROPINE DEHYDROGENASE"/>
    <property type="match status" value="1"/>
</dbReference>
<accession>A0A3P3G6N5</accession>
<dbReference type="EMBL" id="RQXT01000003">
    <property type="protein sequence ID" value="RRI06504.1"/>
    <property type="molecule type" value="Genomic_DNA"/>
</dbReference>
<dbReference type="PANTHER" id="PTHR11133:SF22">
    <property type="entry name" value="ALPHA-AMINOADIPIC SEMIALDEHYDE SYNTHASE, MITOCHONDRIAL"/>
    <property type="match status" value="1"/>
</dbReference>
<dbReference type="Pfam" id="PF03435">
    <property type="entry name" value="Sacchrp_dh_NADP"/>
    <property type="match status" value="1"/>
</dbReference>
<gene>
    <name evidence="4" type="ORF">EH240_04365</name>
</gene>
<evidence type="ECO:0000259" key="2">
    <source>
        <dbReference type="Pfam" id="PF03435"/>
    </source>
</evidence>
<protein>
    <submittedName>
        <fullName evidence="4">Saccharopine dehydrogenase family protein</fullName>
    </submittedName>
</protein>
<dbReference type="Proteomes" id="UP000273786">
    <property type="component" value="Unassembled WGS sequence"/>
</dbReference>
<comment type="caution">
    <text evidence="4">The sequence shown here is derived from an EMBL/GenBank/DDBJ whole genome shotgun (WGS) entry which is preliminary data.</text>
</comment>
<dbReference type="OrthoDB" id="973788at2"/>
<proteinExistence type="predicted"/>
<keyword evidence="1" id="KW-0560">Oxidoreductase</keyword>
<dbReference type="GO" id="GO:0016491">
    <property type="term" value="F:oxidoreductase activity"/>
    <property type="evidence" value="ECO:0007669"/>
    <property type="project" value="UniProtKB-KW"/>
</dbReference>
<dbReference type="InterPro" id="IPR005097">
    <property type="entry name" value="Sacchrp_dh_NADP-bd"/>
</dbReference>
<evidence type="ECO:0000256" key="1">
    <source>
        <dbReference type="ARBA" id="ARBA00023002"/>
    </source>
</evidence>
<name>A0A3P3G6N5_9HYPH</name>
<keyword evidence="5" id="KW-1185">Reference proteome</keyword>
<feature type="domain" description="Saccharopine dehydrogenase-like C-terminal" evidence="3">
    <location>
        <begin position="125"/>
        <end position="378"/>
    </location>
</feature>
<dbReference type="RefSeq" id="WP_124996183.1">
    <property type="nucleotide sequence ID" value="NZ_RQXT01000003.1"/>
</dbReference>
<dbReference type="Gene3D" id="3.30.360.10">
    <property type="entry name" value="Dihydrodipicolinate Reductase, domain 2"/>
    <property type="match status" value="1"/>
</dbReference>